<reference evidence="1 2" key="1">
    <citation type="submission" date="2021-03" db="EMBL/GenBank/DDBJ databases">
        <authorList>
            <person name="King G.J."/>
            <person name="Bancroft I."/>
            <person name="Baten A."/>
            <person name="Bloomfield J."/>
            <person name="Borpatragohain P."/>
            <person name="He Z."/>
            <person name="Irish N."/>
            <person name="Irwin J."/>
            <person name="Liu K."/>
            <person name="Mauleon R.P."/>
            <person name="Moore J."/>
            <person name="Morris R."/>
            <person name="Ostergaard L."/>
            <person name="Wang B."/>
            <person name="Wells R."/>
        </authorList>
    </citation>
    <scope>NUCLEOTIDE SEQUENCE [LARGE SCALE GENOMIC DNA]</scope>
    <source>
        <strain evidence="1">R-o-18</strain>
        <tissue evidence="1">Leaf</tissue>
    </source>
</reference>
<evidence type="ECO:0000313" key="2">
    <source>
        <dbReference type="Proteomes" id="UP000823674"/>
    </source>
</evidence>
<evidence type="ECO:0000313" key="1">
    <source>
        <dbReference type="EMBL" id="KAG5385026.1"/>
    </source>
</evidence>
<proteinExistence type="predicted"/>
<organism evidence="1 2">
    <name type="scientific">Brassica rapa subsp. trilocularis</name>
    <dbReference type="NCBI Taxonomy" id="1813537"/>
    <lineage>
        <taxon>Eukaryota</taxon>
        <taxon>Viridiplantae</taxon>
        <taxon>Streptophyta</taxon>
        <taxon>Embryophyta</taxon>
        <taxon>Tracheophyta</taxon>
        <taxon>Spermatophyta</taxon>
        <taxon>Magnoliopsida</taxon>
        <taxon>eudicotyledons</taxon>
        <taxon>Gunneridae</taxon>
        <taxon>Pentapetalae</taxon>
        <taxon>rosids</taxon>
        <taxon>malvids</taxon>
        <taxon>Brassicales</taxon>
        <taxon>Brassicaceae</taxon>
        <taxon>Brassiceae</taxon>
        <taxon>Brassica</taxon>
    </lineage>
</organism>
<name>A0ABQ7LIG4_BRACM</name>
<sequence length="65" mass="7420">MLRPWADTFNTKLTARLNNLETTVPGAKFVYVYIYNSSLDLINILRLQIHELDTGRHTLPGSSTK</sequence>
<dbReference type="Proteomes" id="UP000823674">
    <property type="component" value="Chromosome A09"/>
</dbReference>
<gene>
    <name evidence="1" type="primary">A09p046140.1_BraROA</name>
    <name evidence="1" type="ORF">IGI04_036496</name>
</gene>
<dbReference type="EMBL" id="JADBGQ010000008">
    <property type="protein sequence ID" value="KAG5385026.1"/>
    <property type="molecule type" value="Genomic_DNA"/>
</dbReference>
<keyword evidence="2" id="KW-1185">Reference proteome</keyword>
<comment type="caution">
    <text evidence="1">The sequence shown here is derived from an EMBL/GenBank/DDBJ whole genome shotgun (WGS) entry which is preliminary data.</text>
</comment>
<protein>
    <submittedName>
        <fullName evidence="1">Uncharacterized protein</fullName>
    </submittedName>
</protein>
<accession>A0ABQ7LIG4</accession>